<dbReference type="InterPro" id="IPR000489">
    <property type="entry name" value="Pterin-binding_dom"/>
</dbReference>
<dbReference type="InterPro" id="IPR011005">
    <property type="entry name" value="Dihydropteroate_synth-like_sf"/>
</dbReference>
<dbReference type="Pfam" id="PF14251">
    <property type="entry name" value="PterinBD-DUF4346"/>
    <property type="match status" value="1"/>
</dbReference>
<dbReference type="EMBL" id="MZGU01000006">
    <property type="protein sequence ID" value="PWB84951.1"/>
    <property type="molecule type" value="Genomic_DNA"/>
</dbReference>
<dbReference type="Proteomes" id="UP000245577">
    <property type="component" value="Unassembled WGS sequence"/>
</dbReference>
<organism evidence="2 3">
    <name type="scientific">Methanobrevibacter woesei</name>
    <dbReference type="NCBI Taxonomy" id="190976"/>
    <lineage>
        <taxon>Archaea</taxon>
        <taxon>Methanobacteriati</taxon>
        <taxon>Methanobacteriota</taxon>
        <taxon>Methanomada group</taxon>
        <taxon>Methanobacteria</taxon>
        <taxon>Methanobacteriales</taxon>
        <taxon>Methanobacteriaceae</taxon>
        <taxon>Methanobrevibacter</taxon>
    </lineage>
</organism>
<sequence>MSKNILYYYIVNLRNIVNDYKLYDKYELTMRHFMKILIITGNLAYPLIKDVVKGLKEDIIVHVADTQVAAFLTPNQIINEIKENFSDELNEIDLILVPGLIKKGTSEITKEIGVPTFKGSTDGADLAMVINLLDKIELSEDKPADKLIAEEKRKEALKFIEDFENDKDKIKELLKKPNNMMIGNLPVGEDFPMRVLAEIANAPFLSKEDLIKKCHFFVDSGADMVDIGMAAGEDYSDKIPDLINTLRPIVGNRPLSIDTLNPKEIKVACENGIDFVLSVDLGNAPKVRDTLKEYDVPAVLLPTNFTEGISPETPKERVDAMAELIKKTEGVSGVADLILDPVNSSSIVESIIACHDFHKINPMPMFFGVGNVSELMDADSTGVNALLAGIGMELGVSILFTPEESGKTRGSVYELAIASKMMFLAKNRNSIPKDLGINLVEFKDKHIKLDLVDVDIDEVERVKRDSPMKFSRDPAGSFKITVKHGSTVDKSRIFAIHFKKNQPDLIIEGTTAKEVYEEIINQKLVTRMEHAAYLGSELQKAEIAKITKKDYVQDFDLFKVPEKFN</sequence>
<evidence type="ECO:0000313" key="3">
    <source>
        <dbReference type="Proteomes" id="UP000245577"/>
    </source>
</evidence>
<keyword evidence="3" id="KW-1185">Reference proteome</keyword>
<name>A0A2U1S5N0_9EURY</name>
<gene>
    <name evidence="2" type="ORF">MBBWO_12620</name>
</gene>
<dbReference type="InterPro" id="IPR025595">
    <property type="entry name" value="PterinBD-DUF4346"/>
</dbReference>
<proteinExistence type="predicted"/>
<dbReference type="GO" id="GO:0042558">
    <property type="term" value="P:pteridine-containing compound metabolic process"/>
    <property type="evidence" value="ECO:0007669"/>
    <property type="project" value="InterPro"/>
</dbReference>
<evidence type="ECO:0000313" key="2">
    <source>
        <dbReference type="EMBL" id="PWB84951.1"/>
    </source>
</evidence>
<dbReference type="Pfam" id="PF00809">
    <property type="entry name" value="Pterin_bind"/>
    <property type="match status" value="1"/>
</dbReference>
<dbReference type="PROSITE" id="PS50972">
    <property type="entry name" value="PTERIN_BINDING"/>
    <property type="match status" value="1"/>
</dbReference>
<dbReference type="Gene3D" id="3.20.20.20">
    <property type="entry name" value="Dihydropteroate synthase-like"/>
    <property type="match status" value="1"/>
</dbReference>
<accession>A0A2U1S5N0</accession>
<dbReference type="AlphaFoldDB" id="A0A2U1S5N0"/>
<dbReference type="SUPFAM" id="SSF51717">
    <property type="entry name" value="Dihydropteroate synthetase-like"/>
    <property type="match status" value="1"/>
</dbReference>
<feature type="domain" description="Pterin-binding" evidence="1">
    <location>
        <begin position="179"/>
        <end position="423"/>
    </location>
</feature>
<protein>
    <submittedName>
        <fullName evidence="2">Pterin binding enzyme</fullName>
    </submittedName>
</protein>
<dbReference type="InterPro" id="IPR005236">
    <property type="entry name" value="Dihydropt_synth"/>
</dbReference>
<reference evidence="2 3" key="1">
    <citation type="submission" date="2017-03" db="EMBL/GenBank/DDBJ databases">
        <title>Genome sequence of Methanobrevibacter wosei.</title>
        <authorList>
            <person name="Poehlein A."/>
            <person name="Seedorf H."/>
            <person name="Daniel R."/>
        </authorList>
    </citation>
    <scope>NUCLEOTIDE SEQUENCE [LARGE SCALE GENOMIC DNA]</scope>
    <source>
        <strain evidence="2 3">DSM 11979</strain>
    </source>
</reference>
<dbReference type="NCBIfam" id="TIGR00284">
    <property type="entry name" value="dihydropteroate synthase-like protein"/>
    <property type="match status" value="1"/>
</dbReference>
<evidence type="ECO:0000259" key="1">
    <source>
        <dbReference type="PROSITE" id="PS50972"/>
    </source>
</evidence>
<comment type="caution">
    <text evidence="2">The sequence shown here is derived from an EMBL/GenBank/DDBJ whole genome shotgun (WGS) entry which is preliminary data.</text>
</comment>